<keyword evidence="7" id="KW-1185">Reference proteome</keyword>
<protein>
    <submittedName>
        <fullName evidence="6">Transcriptional regulator, LysR family</fullName>
    </submittedName>
</protein>
<evidence type="ECO:0000256" key="4">
    <source>
        <dbReference type="ARBA" id="ARBA00023163"/>
    </source>
</evidence>
<evidence type="ECO:0000259" key="5">
    <source>
        <dbReference type="PROSITE" id="PS50931"/>
    </source>
</evidence>
<accession>A0A1I2ALV9</accession>
<dbReference type="Pfam" id="PF00126">
    <property type="entry name" value="HTH_1"/>
    <property type="match status" value="1"/>
</dbReference>
<dbReference type="PROSITE" id="PS50931">
    <property type="entry name" value="HTH_LYSR"/>
    <property type="match status" value="1"/>
</dbReference>
<dbReference type="Gene3D" id="1.10.10.10">
    <property type="entry name" value="Winged helix-like DNA-binding domain superfamily/Winged helix DNA-binding domain"/>
    <property type="match status" value="1"/>
</dbReference>
<reference evidence="6 7" key="1">
    <citation type="submission" date="2016-10" db="EMBL/GenBank/DDBJ databases">
        <authorList>
            <person name="de Groot N.N."/>
        </authorList>
    </citation>
    <scope>NUCLEOTIDE SEQUENCE [LARGE SCALE GENOMIC DNA]</scope>
    <source>
        <strain evidence="6 7">CGMCC 4.3510</strain>
    </source>
</reference>
<dbReference type="Proteomes" id="UP000199323">
    <property type="component" value="Unassembled WGS sequence"/>
</dbReference>
<dbReference type="STRING" id="380248.SAMN05216251_103134"/>
<feature type="domain" description="HTH lysR-type" evidence="5">
    <location>
        <begin position="4"/>
        <end position="61"/>
    </location>
</feature>
<dbReference type="GO" id="GO:0032993">
    <property type="term" value="C:protein-DNA complex"/>
    <property type="evidence" value="ECO:0007669"/>
    <property type="project" value="TreeGrafter"/>
</dbReference>
<dbReference type="AlphaFoldDB" id="A0A1I2ALV9"/>
<evidence type="ECO:0000256" key="1">
    <source>
        <dbReference type="ARBA" id="ARBA00009437"/>
    </source>
</evidence>
<dbReference type="InterPro" id="IPR005119">
    <property type="entry name" value="LysR_subst-bd"/>
</dbReference>
<sequence length="287" mass="30592">MSELETRELEYFVAVAEELHFGRAAVRLSIAQPALSKAVRRIESRLGVLLLVRSSRHVSLTPAGEALLHHGRHAINAVGAAAEAARRAGAPEEHLRLVIKPGGDADLLSAILAGYAERPGAGRVDILFGGATDRADHLRDGRADVALLYRPFDDLTGLESRTLVVEDRVAVLPRGHRLAGRDQVRLADLAGEALPRWKGVRWTGVPGEPTGPEIEDGPQMVQLILLGRMIAVLPRSLAGPGHPDLVRVPVADAPPSRLVIAWSRPDERPLVADFVAAAVAASGRAAA</sequence>
<organism evidence="6 7">
    <name type="scientific">Actinacidiphila alni</name>
    <dbReference type="NCBI Taxonomy" id="380248"/>
    <lineage>
        <taxon>Bacteria</taxon>
        <taxon>Bacillati</taxon>
        <taxon>Actinomycetota</taxon>
        <taxon>Actinomycetes</taxon>
        <taxon>Kitasatosporales</taxon>
        <taxon>Streptomycetaceae</taxon>
        <taxon>Actinacidiphila</taxon>
    </lineage>
</organism>
<dbReference type="Gene3D" id="3.40.190.290">
    <property type="match status" value="1"/>
</dbReference>
<dbReference type="PRINTS" id="PR00039">
    <property type="entry name" value="HTHLYSR"/>
</dbReference>
<evidence type="ECO:0000256" key="2">
    <source>
        <dbReference type="ARBA" id="ARBA00023015"/>
    </source>
</evidence>
<gene>
    <name evidence="6" type="ORF">SAMN05216251_103134</name>
</gene>
<dbReference type="Pfam" id="PF03466">
    <property type="entry name" value="LysR_substrate"/>
    <property type="match status" value="1"/>
</dbReference>
<dbReference type="GO" id="GO:0003700">
    <property type="term" value="F:DNA-binding transcription factor activity"/>
    <property type="evidence" value="ECO:0007669"/>
    <property type="project" value="InterPro"/>
</dbReference>
<dbReference type="RefSeq" id="WP_093712379.1">
    <property type="nucleotide sequence ID" value="NZ_FONG01000003.1"/>
</dbReference>
<dbReference type="SUPFAM" id="SSF46785">
    <property type="entry name" value="Winged helix' DNA-binding domain"/>
    <property type="match status" value="1"/>
</dbReference>
<dbReference type="PANTHER" id="PTHR30346:SF0">
    <property type="entry name" value="HCA OPERON TRANSCRIPTIONAL ACTIVATOR HCAR"/>
    <property type="match status" value="1"/>
</dbReference>
<evidence type="ECO:0000313" key="7">
    <source>
        <dbReference type="Proteomes" id="UP000199323"/>
    </source>
</evidence>
<dbReference type="InterPro" id="IPR036390">
    <property type="entry name" value="WH_DNA-bd_sf"/>
</dbReference>
<dbReference type="FunFam" id="1.10.10.10:FF:000001">
    <property type="entry name" value="LysR family transcriptional regulator"/>
    <property type="match status" value="1"/>
</dbReference>
<evidence type="ECO:0000256" key="3">
    <source>
        <dbReference type="ARBA" id="ARBA00023125"/>
    </source>
</evidence>
<dbReference type="OrthoDB" id="79118at2"/>
<keyword evidence="3" id="KW-0238">DNA-binding</keyword>
<dbReference type="GO" id="GO:0003677">
    <property type="term" value="F:DNA binding"/>
    <property type="evidence" value="ECO:0007669"/>
    <property type="project" value="UniProtKB-KW"/>
</dbReference>
<dbReference type="SUPFAM" id="SSF53850">
    <property type="entry name" value="Periplasmic binding protein-like II"/>
    <property type="match status" value="1"/>
</dbReference>
<comment type="similarity">
    <text evidence="1">Belongs to the LysR transcriptional regulatory family.</text>
</comment>
<keyword evidence="4" id="KW-0804">Transcription</keyword>
<dbReference type="PANTHER" id="PTHR30346">
    <property type="entry name" value="TRANSCRIPTIONAL DUAL REGULATOR HCAR-RELATED"/>
    <property type="match status" value="1"/>
</dbReference>
<proteinExistence type="inferred from homology"/>
<dbReference type="InterPro" id="IPR036388">
    <property type="entry name" value="WH-like_DNA-bd_sf"/>
</dbReference>
<dbReference type="InterPro" id="IPR000847">
    <property type="entry name" value="LysR_HTH_N"/>
</dbReference>
<dbReference type="EMBL" id="FONG01000003">
    <property type="protein sequence ID" value="SFE44739.1"/>
    <property type="molecule type" value="Genomic_DNA"/>
</dbReference>
<name>A0A1I2ALV9_9ACTN</name>
<evidence type="ECO:0000313" key="6">
    <source>
        <dbReference type="EMBL" id="SFE44739.1"/>
    </source>
</evidence>
<keyword evidence="2" id="KW-0805">Transcription regulation</keyword>